<gene>
    <name evidence="7" type="ORF">K529_009190</name>
</gene>
<feature type="transmembrane region" description="Helical" evidence="6">
    <location>
        <begin position="244"/>
        <end position="260"/>
    </location>
</feature>
<evidence type="ECO:0000313" key="7">
    <source>
        <dbReference type="EMBL" id="ANP40933.1"/>
    </source>
</evidence>
<keyword evidence="5 6" id="KW-0472">Membrane</keyword>
<sequence>MTAFLIQIAGAAALLLWAVRLVRTGVERAFATQLRQGLRRASDNRLLAAISGLVSAMLLQSSTAVAMLVSNFASKGALSAAVGVAMLLGADLGSALVAQILLARPGILVPALLLVGVALFLRSNQRKLRQTGRILIGLALIFVSLDMLRTATAPIIQSEGAVAVLGYLDSDLLTAFLLGAVFAWVVHSSVAAILLFVTMVAQGALPPMAAMAMVLGANLGGAMIAFVLTLAADVRARRIVSANLALRGGGALAVLLALNLDALDPTWLGQGAAVQVMGLHLAFNLALCLLALPFVGLIARMSKGVMRDPTVQSLGRGMSALDPAALEDPPRALGCAARELLRMGEVIEKMLVAAMGLYEVWDDRVASAIRDEDKALRQMHLDLKLYLAGMNRHKLDDSAVNGAIEASLMAANLEAAADQVARKMTDLARKLSHEGISFSKSGKQEIDDFMDRIQANVQLALTVMMTRNPDDARELVAEKESIRTAEQRLQSKHLTRLREGVSESIETSAIHQETLRILKQVNTSFAMAGYPILDESGDLLSSRLSSQG</sequence>
<evidence type="ECO:0000256" key="5">
    <source>
        <dbReference type="ARBA" id="ARBA00023136"/>
    </source>
</evidence>
<dbReference type="PANTHER" id="PTHR10010">
    <property type="entry name" value="SOLUTE CARRIER FAMILY 34 SODIUM PHOSPHATE , MEMBER 2-RELATED"/>
    <property type="match status" value="1"/>
</dbReference>
<dbReference type="Gene3D" id="1.20.58.220">
    <property type="entry name" value="Phosphate transport system protein phou homolog 2, domain 2"/>
    <property type="match status" value="1"/>
</dbReference>
<keyword evidence="3 6" id="KW-0812">Transmembrane</keyword>
<dbReference type="Pfam" id="PF02690">
    <property type="entry name" value="Na_Pi_cotrans"/>
    <property type="match status" value="2"/>
</dbReference>
<keyword evidence="4 6" id="KW-1133">Transmembrane helix</keyword>
<dbReference type="STRING" id="1265309.K529_009190"/>
<dbReference type="OrthoDB" id="5778511at2"/>
<accession>A0A1B1A2Y3</accession>
<dbReference type="InterPro" id="IPR038078">
    <property type="entry name" value="PhoU-like_sf"/>
</dbReference>
<feature type="transmembrane region" description="Helical" evidence="6">
    <location>
        <begin position="102"/>
        <end position="121"/>
    </location>
</feature>
<dbReference type="GO" id="GO:0044341">
    <property type="term" value="P:sodium-dependent phosphate transport"/>
    <property type="evidence" value="ECO:0007669"/>
    <property type="project" value="InterPro"/>
</dbReference>
<dbReference type="NCBIfam" id="NF037997">
    <property type="entry name" value="Na_Pi_symport"/>
    <property type="match status" value="1"/>
</dbReference>
<dbReference type="InterPro" id="IPR003841">
    <property type="entry name" value="Na/Pi_transpt"/>
</dbReference>
<dbReference type="KEGG" id="rmb:K529_009190"/>
<evidence type="ECO:0000256" key="2">
    <source>
        <dbReference type="ARBA" id="ARBA00022475"/>
    </source>
</evidence>
<name>A0A1B1A2Y3_9RHOB</name>
<evidence type="ECO:0000256" key="4">
    <source>
        <dbReference type="ARBA" id="ARBA00022989"/>
    </source>
</evidence>
<feature type="transmembrane region" description="Helical" evidence="6">
    <location>
        <begin position="209"/>
        <end position="232"/>
    </location>
</feature>
<dbReference type="GO" id="GO:0005436">
    <property type="term" value="F:sodium:phosphate symporter activity"/>
    <property type="evidence" value="ECO:0007669"/>
    <property type="project" value="InterPro"/>
</dbReference>
<protein>
    <submittedName>
        <fullName evidence="7">Na+/Pi-cotransporter</fullName>
    </submittedName>
</protein>
<comment type="subcellular location">
    <subcellularLocation>
        <location evidence="1">Cell membrane</location>
        <topology evidence="1">Multi-pass membrane protein</topology>
    </subcellularLocation>
</comment>
<reference evidence="7 8" key="1">
    <citation type="journal article" date="2016" name="ISME J.">
        <title>Global occurrence and heterogeneity of the Roseobacter-clade species Ruegeria mobilis.</title>
        <authorList>
            <person name="Sonnenschein E."/>
            <person name="Gram L."/>
        </authorList>
    </citation>
    <scope>NUCLEOTIDE SEQUENCE [LARGE SCALE GENOMIC DNA]</scope>
    <source>
        <strain evidence="7 8">F1926</strain>
    </source>
</reference>
<dbReference type="GeneID" id="28250004"/>
<feature type="transmembrane region" description="Helical" evidence="6">
    <location>
        <begin position="128"/>
        <end position="145"/>
    </location>
</feature>
<dbReference type="AlphaFoldDB" id="A0A1B1A2Y3"/>
<evidence type="ECO:0000256" key="1">
    <source>
        <dbReference type="ARBA" id="ARBA00004651"/>
    </source>
</evidence>
<feature type="transmembrane region" description="Helical" evidence="6">
    <location>
        <begin position="45"/>
        <end position="69"/>
    </location>
</feature>
<dbReference type="GO" id="GO:0005886">
    <property type="term" value="C:plasma membrane"/>
    <property type="evidence" value="ECO:0007669"/>
    <property type="project" value="UniProtKB-SubCell"/>
</dbReference>
<dbReference type="RefSeq" id="WP_046002343.1">
    <property type="nucleotide sequence ID" value="NZ_CP015230.1"/>
</dbReference>
<feature type="transmembrane region" description="Helical" evidence="6">
    <location>
        <begin position="272"/>
        <end position="299"/>
    </location>
</feature>
<dbReference type="EMBL" id="CP015230">
    <property type="protein sequence ID" value="ANP40933.1"/>
    <property type="molecule type" value="Genomic_DNA"/>
</dbReference>
<dbReference type="Proteomes" id="UP000013243">
    <property type="component" value="Chromosome"/>
</dbReference>
<evidence type="ECO:0000313" key="8">
    <source>
        <dbReference type="Proteomes" id="UP000013243"/>
    </source>
</evidence>
<evidence type="ECO:0000256" key="6">
    <source>
        <dbReference type="SAM" id="Phobius"/>
    </source>
</evidence>
<organism evidence="7 8">
    <name type="scientific">Tritonibacter mobilis F1926</name>
    <dbReference type="NCBI Taxonomy" id="1265309"/>
    <lineage>
        <taxon>Bacteria</taxon>
        <taxon>Pseudomonadati</taxon>
        <taxon>Pseudomonadota</taxon>
        <taxon>Alphaproteobacteria</taxon>
        <taxon>Rhodobacterales</taxon>
        <taxon>Paracoccaceae</taxon>
        <taxon>Tritonibacter</taxon>
    </lineage>
</organism>
<dbReference type="SUPFAM" id="SSF109755">
    <property type="entry name" value="PhoU-like"/>
    <property type="match status" value="1"/>
</dbReference>
<dbReference type="PANTHER" id="PTHR10010:SF46">
    <property type="entry name" value="SODIUM-DEPENDENT PHOSPHATE TRANSPORT PROTEIN 2B"/>
    <property type="match status" value="1"/>
</dbReference>
<feature type="transmembrane region" description="Helical" evidence="6">
    <location>
        <begin position="175"/>
        <end position="197"/>
    </location>
</feature>
<evidence type="ECO:0000256" key="3">
    <source>
        <dbReference type="ARBA" id="ARBA00022692"/>
    </source>
</evidence>
<proteinExistence type="predicted"/>
<keyword evidence="2" id="KW-1003">Cell membrane</keyword>